<dbReference type="PANTHER" id="PTHR33744">
    <property type="entry name" value="CARBOHYDRATE DIACID REGULATOR"/>
    <property type="match status" value="1"/>
</dbReference>
<evidence type="ECO:0000313" key="6">
    <source>
        <dbReference type="Proteomes" id="UP001575652"/>
    </source>
</evidence>
<evidence type="ECO:0000259" key="2">
    <source>
        <dbReference type="Pfam" id="PF07905"/>
    </source>
</evidence>
<dbReference type="InterPro" id="IPR025736">
    <property type="entry name" value="PucR_C-HTH_dom"/>
</dbReference>
<dbReference type="InterPro" id="IPR051448">
    <property type="entry name" value="CdaR-like_regulators"/>
</dbReference>
<dbReference type="EMBL" id="JBHDLJ010000003">
    <property type="protein sequence ID" value="MFB0834136.1"/>
    <property type="molecule type" value="Genomic_DNA"/>
</dbReference>
<keyword evidence="6" id="KW-1185">Reference proteome</keyword>
<dbReference type="Gene3D" id="1.10.10.2840">
    <property type="entry name" value="PucR C-terminal helix-turn-helix domain"/>
    <property type="match status" value="1"/>
</dbReference>
<accession>A0ABV4UKI5</accession>
<evidence type="ECO:0000259" key="3">
    <source>
        <dbReference type="Pfam" id="PF13556"/>
    </source>
</evidence>
<proteinExistence type="inferred from homology"/>
<gene>
    <name evidence="5" type="ORF">ACETWP_06000</name>
</gene>
<organism evidence="5 6">
    <name type="scientific">Arthrobacter halodurans</name>
    <dbReference type="NCBI Taxonomy" id="516699"/>
    <lineage>
        <taxon>Bacteria</taxon>
        <taxon>Bacillati</taxon>
        <taxon>Actinomycetota</taxon>
        <taxon>Actinomycetes</taxon>
        <taxon>Micrococcales</taxon>
        <taxon>Micrococcaceae</taxon>
        <taxon>Arthrobacter</taxon>
    </lineage>
</organism>
<dbReference type="Pfam" id="PF17853">
    <property type="entry name" value="GGDEF_2"/>
    <property type="match status" value="1"/>
</dbReference>
<protein>
    <submittedName>
        <fullName evidence="5">PucR family transcriptional regulator</fullName>
    </submittedName>
</protein>
<dbReference type="RefSeq" id="WP_373971302.1">
    <property type="nucleotide sequence ID" value="NZ_JBHDLJ010000003.1"/>
</dbReference>
<evidence type="ECO:0000256" key="1">
    <source>
        <dbReference type="ARBA" id="ARBA00006754"/>
    </source>
</evidence>
<dbReference type="InterPro" id="IPR042070">
    <property type="entry name" value="PucR_C-HTH_sf"/>
</dbReference>
<dbReference type="PANTHER" id="PTHR33744:SF7">
    <property type="entry name" value="PUCR FAMILY TRANSCRIPTIONAL REGULATOR"/>
    <property type="match status" value="1"/>
</dbReference>
<feature type="domain" description="Purine catabolism PurC-like" evidence="2">
    <location>
        <begin position="8"/>
        <end position="125"/>
    </location>
</feature>
<dbReference type="InterPro" id="IPR041522">
    <property type="entry name" value="CdaR_GGDEF"/>
</dbReference>
<reference evidence="5 6" key="1">
    <citation type="submission" date="2024-09" db="EMBL/GenBank/DDBJ databases">
        <authorList>
            <person name="Salinas-Garcia M.A."/>
            <person name="Prieme A."/>
        </authorList>
    </citation>
    <scope>NUCLEOTIDE SEQUENCE [LARGE SCALE GENOMIC DNA]</scope>
    <source>
        <strain evidence="5 6">DSM 21081</strain>
    </source>
</reference>
<evidence type="ECO:0000259" key="4">
    <source>
        <dbReference type="Pfam" id="PF17853"/>
    </source>
</evidence>
<evidence type="ECO:0000313" key="5">
    <source>
        <dbReference type="EMBL" id="MFB0834136.1"/>
    </source>
</evidence>
<feature type="domain" description="CdaR GGDEF-like" evidence="4">
    <location>
        <begin position="253"/>
        <end position="360"/>
    </location>
</feature>
<comment type="caution">
    <text evidence="5">The sequence shown here is derived from an EMBL/GenBank/DDBJ whole genome shotgun (WGS) entry which is preliminary data.</text>
</comment>
<dbReference type="Proteomes" id="UP001575652">
    <property type="component" value="Unassembled WGS sequence"/>
</dbReference>
<name>A0ABV4UKI5_9MICC</name>
<sequence length="469" mass="49122">MAMTLAALLASPELRLVALTDAGDAADAPIQWAAVTELQDPAPFLGGGEVLLTTGLRQKTAAAQSAFVDRARHAGALALGYGTGLTHAKVPAAVVRRAAEVGLPVFEVPYATPFVAITRMIAEAIASDHLGRVERLLRGHQQLAAALLGGGGLGELLKELSRLLGASVALTQYGARVHGPPTDSGAWHDIPIATGLKDRCTLYVAEPYPRDGLIDYAQSLIGVELASQARLRESRRTVAGQVLGDLTQGTIEGQDAALRLQTVGIAAAAPHSVLLVESSTGRPRALRSLPLPPELGDAASAVVDDRLAVVLETDDGTAAAGRLAAYLQGAGIEARVAYGGSYAHPSGLRWSYFEAVEALRHGEAVNKPSRLSLTSLLLAARDVPLGDLAAEALDPLEAFDAAHGADLLATLRSYLRLNGSVGAVAEDLGLHRNTVRYRLQQISELSGFDPTTTPDRVQLWLALAARDVH</sequence>
<dbReference type="Pfam" id="PF13556">
    <property type="entry name" value="HTH_30"/>
    <property type="match status" value="1"/>
</dbReference>
<dbReference type="Pfam" id="PF07905">
    <property type="entry name" value="PucR"/>
    <property type="match status" value="1"/>
</dbReference>
<dbReference type="InterPro" id="IPR012914">
    <property type="entry name" value="PucR_dom"/>
</dbReference>
<comment type="similarity">
    <text evidence="1">Belongs to the CdaR family.</text>
</comment>
<feature type="domain" description="PucR C-terminal helix-turn-helix" evidence="3">
    <location>
        <begin position="407"/>
        <end position="465"/>
    </location>
</feature>